<dbReference type="RefSeq" id="WP_154447489.1">
    <property type="nucleotide sequence ID" value="NZ_WIND01000013.1"/>
</dbReference>
<keyword evidence="3" id="KW-1185">Reference proteome</keyword>
<reference evidence="2 3" key="1">
    <citation type="submission" date="2019-10" db="EMBL/GenBank/DDBJ databases">
        <title>Cognatihalovulum marinum gen. nov. sp. nov., a new member of the family Rhodobacteraceae isolated from deep seawater of the Northwest Indian Ocean.</title>
        <authorList>
            <person name="Ruan C."/>
            <person name="Wang J."/>
            <person name="Zheng X."/>
            <person name="Song L."/>
            <person name="Zhu Y."/>
            <person name="Huang Y."/>
            <person name="Lu Z."/>
            <person name="Du W."/>
            <person name="Huang L."/>
            <person name="Dai X."/>
        </authorList>
    </citation>
    <scope>NUCLEOTIDE SEQUENCE [LARGE SCALE GENOMIC DNA]</scope>
    <source>
        <strain evidence="2 3">2CG4</strain>
    </source>
</reference>
<accession>A0A6L5Z2U5</accession>
<comment type="caution">
    <text evidence="2">The sequence shown here is derived from an EMBL/GenBank/DDBJ whole genome shotgun (WGS) entry which is preliminary data.</text>
</comment>
<proteinExistence type="predicted"/>
<dbReference type="EMBL" id="WIND01000013">
    <property type="protein sequence ID" value="MSU90886.1"/>
    <property type="molecule type" value="Genomic_DNA"/>
</dbReference>
<evidence type="ECO:0000313" key="3">
    <source>
        <dbReference type="Proteomes" id="UP000474957"/>
    </source>
</evidence>
<feature type="region of interest" description="Disordered" evidence="1">
    <location>
        <begin position="129"/>
        <end position="166"/>
    </location>
</feature>
<name>A0A6L5Z2U5_9RHOB</name>
<evidence type="ECO:0000313" key="2">
    <source>
        <dbReference type="EMBL" id="MSU90886.1"/>
    </source>
</evidence>
<evidence type="ECO:0000256" key="1">
    <source>
        <dbReference type="SAM" id="MobiDB-lite"/>
    </source>
</evidence>
<dbReference type="AlphaFoldDB" id="A0A6L5Z2U5"/>
<organism evidence="2 3">
    <name type="scientific">Halovulum marinum</name>
    <dbReference type="NCBI Taxonomy" id="2662447"/>
    <lineage>
        <taxon>Bacteria</taxon>
        <taxon>Pseudomonadati</taxon>
        <taxon>Pseudomonadota</taxon>
        <taxon>Alphaproteobacteria</taxon>
        <taxon>Rhodobacterales</taxon>
        <taxon>Paracoccaceae</taxon>
        <taxon>Halovulum</taxon>
    </lineage>
</organism>
<sequence>MMTKQMQPDPGMDQHAPRRGSVASLVGHGLLAPAQAARIDAALQALQTVGVAGSEAWSITRLKRNPGAFMAEVLGERPQVMADSKRKDAEPIVALSADDLMSLVEAATRAAGPGFATGREMHARLARRGPPLEITMRGMPRRNQPRLSMDDALAARPMVSGGGAEN</sequence>
<gene>
    <name evidence="2" type="ORF">GE300_14890</name>
</gene>
<dbReference type="Proteomes" id="UP000474957">
    <property type="component" value="Unassembled WGS sequence"/>
</dbReference>
<protein>
    <submittedName>
        <fullName evidence="2">Uncharacterized protein</fullName>
    </submittedName>
</protein>